<dbReference type="Pfam" id="PF20167">
    <property type="entry name" value="Transposase_32"/>
    <property type="match status" value="1"/>
</dbReference>
<dbReference type="AlphaFoldDB" id="A0AAV9K1P0"/>
<feature type="domain" description="Putative plant transposon protein" evidence="1">
    <location>
        <begin position="6"/>
        <end position="116"/>
    </location>
</feature>
<evidence type="ECO:0000259" key="1">
    <source>
        <dbReference type="Pfam" id="PF20167"/>
    </source>
</evidence>
<dbReference type="Proteomes" id="UP001311915">
    <property type="component" value="Unassembled WGS sequence"/>
</dbReference>
<dbReference type="EMBL" id="JAWPEI010000022">
    <property type="protein sequence ID" value="KAK4707234.1"/>
    <property type="molecule type" value="Genomic_DNA"/>
</dbReference>
<reference evidence="2 3" key="1">
    <citation type="submission" date="2023-10" db="EMBL/GenBank/DDBJ databases">
        <title>Genome-Wide Identification Analysis in wild type Solanum Pinnatisectum Reveals Some Genes Defensing Phytophthora Infestans.</title>
        <authorList>
            <person name="Sun C."/>
        </authorList>
    </citation>
    <scope>NUCLEOTIDE SEQUENCE [LARGE SCALE GENOMIC DNA]</scope>
    <source>
        <strain evidence="2">LQN</strain>
        <tissue evidence="2">Leaf</tissue>
    </source>
</reference>
<name>A0AAV9K1P0_9SOLN</name>
<comment type="caution">
    <text evidence="2">The sequence shown here is derived from an EMBL/GenBank/DDBJ whole genome shotgun (WGS) entry which is preliminary data.</text>
</comment>
<accession>A0AAV9K1P0</accession>
<proteinExistence type="predicted"/>
<dbReference type="InterPro" id="IPR046796">
    <property type="entry name" value="Transposase_32_dom"/>
</dbReference>
<evidence type="ECO:0000313" key="2">
    <source>
        <dbReference type="EMBL" id="KAK4707234.1"/>
    </source>
</evidence>
<keyword evidence="3" id="KW-1185">Reference proteome</keyword>
<gene>
    <name evidence="2" type="ORF">R3W88_033206</name>
</gene>
<organism evidence="2 3">
    <name type="scientific">Solanum pinnatisectum</name>
    <name type="common">tansyleaf nightshade</name>
    <dbReference type="NCBI Taxonomy" id="50273"/>
    <lineage>
        <taxon>Eukaryota</taxon>
        <taxon>Viridiplantae</taxon>
        <taxon>Streptophyta</taxon>
        <taxon>Embryophyta</taxon>
        <taxon>Tracheophyta</taxon>
        <taxon>Spermatophyta</taxon>
        <taxon>Magnoliopsida</taxon>
        <taxon>eudicotyledons</taxon>
        <taxon>Gunneridae</taxon>
        <taxon>Pentapetalae</taxon>
        <taxon>asterids</taxon>
        <taxon>lamiids</taxon>
        <taxon>Solanales</taxon>
        <taxon>Solanaceae</taxon>
        <taxon>Solanoideae</taxon>
        <taxon>Solaneae</taxon>
        <taxon>Solanum</taxon>
    </lineage>
</organism>
<sequence>MEVQSFREKVLRWITKQIIIDGENLVWVTTMPTLIPKASLSFPAKVWWAVVRAQLRPTGNDNTLSPSLALLVACLMAGYPVNVVRIIATEMRERALNERVGFPFPRLIGKLCRQADTSPKRLIDR</sequence>
<evidence type="ECO:0000313" key="3">
    <source>
        <dbReference type="Proteomes" id="UP001311915"/>
    </source>
</evidence>
<protein>
    <recommendedName>
        <fullName evidence="1">Putative plant transposon protein domain-containing protein</fullName>
    </recommendedName>
</protein>